<reference evidence="2" key="1">
    <citation type="journal article" date="2015" name="Nature">
        <title>Complex archaea that bridge the gap between prokaryotes and eukaryotes.</title>
        <authorList>
            <person name="Spang A."/>
            <person name="Saw J.H."/>
            <person name="Jorgensen S.L."/>
            <person name="Zaremba-Niedzwiedzka K."/>
            <person name="Martijn J."/>
            <person name="Lind A.E."/>
            <person name="van Eijk R."/>
            <person name="Schleper C."/>
            <person name="Guy L."/>
            <person name="Ettema T.J."/>
        </authorList>
    </citation>
    <scope>NUCLEOTIDE SEQUENCE</scope>
</reference>
<organism evidence="2">
    <name type="scientific">marine sediment metagenome</name>
    <dbReference type="NCBI Taxonomy" id="412755"/>
    <lineage>
        <taxon>unclassified sequences</taxon>
        <taxon>metagenomes</taxon>
        <taxon>ecological metagenomes</taxon>
    </lineage>
</organism>
<gene>
    <name evidence="2" type="ORF">LCGC14_1473210</name>
</gene>
<feature type="transmembrane region" description="Helical" evidence="1">
    <location>
        <begin position="27"/>
        <end position="57"/>
    </location>
</feature>
<keyword evidence="1" id="KW-1133">Transmembrane helix</keyword>
<proteinExistence type="predicted"/>
<sequence length="65" mass="7475">MFDFRPINMGKYVSTRRTLMSRGISRILPYTVIQFTGILLASGTLLYGIVYVIAWALKNILLFLF</sequence>
<keyword evidence="1" id="KW-0812">Transmembrane</keyword>
<evidence type="ECO:0000256" key="1">
    <source>
        <dbReference type="SAM" id="Phobius"/>
    </source>
</evidence>
<protein>
    <submittedName>
        <fullName evidence="2">Uncharacterized protein</fullName>
    </submittedName>
</protein>
<dbReference type="EMBL" id="LAZR01010383">
    <property type="protein sequence ID" value="KKM67237.1"/>
    <property type="molecule type" value="Genomic_DNA"/>
</dbReference>
<keyword evidence="1" id="KW-0472">Membrane</keyword>
<evidence type="ECO:0000313" key="2">
    <source>
        <dbReference type="EMBL" id="KKM67237.1"/>
    </source>
</evidence>
<dbReference type="AlphaFoldDB" id="A0A0F9MDJ0"/>
<accession>A0A0F9MDJ0</accession>
<name>A0A0F9MDJ0_9ZZZZ</name>
<comment type="caution">
    <text evidence="2">The sequence shown here is derived from an EMBL/GenBank/DDBJ whole genome shotgun (WGS) entry which is preliminary data.</text>
</comment>